<proteinExistence type="predicted"/>
<accession>A0A6G1EC20</accession>
<name>A0A6G1EC20_9ORYZ</name>
<keyword evidence="2" id="KW-1185">Reference proteome</keyword>
<comment type="caution">
    <text evidence="1">The sequence shown here is derived from an EMBL/GenBank/DDBJ whole genome shotgun (WGS) entry which is preliminary data.</text>
</comment>
<reference evidence="1 2" key="1">
    <citation type="submission" date="2019-11" db="EMBL/GenBank/DDBJ databases">
        <title>Whole genome sequence of Oryza granulata.</title>
        <authorList>
            <person name="Li W."/>
        </authorList>
    </citation>
    <scope>NUCLEOTIDE SEQUENCE [LARGE SCALE GENOMIC DNA]</scope>
    <source>
        <strain evidence="2">cv. Menghai</strain>
        <tissue evidence="1">Leaf</tissue>
    </source>
</reference>
<dbReference type="Proteomes" id="UP000479710">
    <property type="component" value="Unassembled WGS sequence"/>
</dbReference>
<organism evidence="1 2">
    <name type="scientific">Oryza meyeriana var. granulata</name>
    <dbReference type="NCBI Taxonomy" id="110450"/>
    <lineage>
        <taxon>Eukaryota</taxon>
        <taxon>Viridiplantae</taxon>
        <taxon>Streptophyta</taxon>
        <taxon>Embryophyta</taxon>
        <taxon>Tracheophyta</taxon>
        <taxon>Spermatophyta</taxon>
        <taxon>Magnoliopsida</taxon>
        <taxon>Liliopsida</taxon>
        <taxon>Poales</taxon>
        <taxon>Poaceae</taxon>
        <taxon>BOP clade</taxon>
        <taxon>Oryzoideae</taxon>
        <taxon>Oryzeae</taxon>
        <taxon>Oryzinae</taxon>
        <taxon>Oryza</taxon>
        <taxon>Oryza meyeriana</taxon>
    </lineage>
</organism>
<dbReference type="AlphaFoldDB" id="A0A6G1EC20"/>
<dbReference type="EMBL" id="SPHZ02000004">
    <property type="protein sequence ID" value="KAF0922287.1"/>
    <property type="molecule type" value="Genomic_DNA"/>
</dbReference>
<sequence>MAAPPSFLVPVLPTHQYLLPPSNIPPVPIPQSGAFWLPHATTPSTPVVPWVPAPAAPTVGASSSTSVPGYLRDPEHKIDLEPIGVE</sequence>
<evidence type="ECO:0000313" key="1">
    <source>
        <dbReference type="EMBL" id="KAF0922287.1"/>
    </source>
</evidence>
<gene>
    <name evidence="1" type="ORF">E2562_031782</name>
</gene>
<evidence type="ECO:0000313" key="2">
    <source>
        <dbReference type="Proteomes" id="UP000479710"/>
    </source>
</evidence>
<protein>
    <submittedName>
        <fullName evidence="1">Uncharacterized protein</fullName>
    </submittedName>
</protein>